<keyword evidence="9" id="KW-1185">Reference proteome</keyword>
<dbReference type="InterPro" id="IPR050890">
    <property type="entry name" value="PTS_EIIA_component"/>
</dbReference>
<evidence type="ECO:0000256" key="4">
    <source>
        <dbReference type="ARBA" id="ARBA00022679"/>
    </source>
</evidence>
<keyword evidence="2" id="KW-0813">Transport</keyword>
<keyword evidence="4" id="KW-0808">Transferase</keyword>
<accession>A0ABN0B1A0</accession>
<evidence type="ECO:0000313" key="9">
    <source>
        <dbReference type="Proteomes" id="UP000004431"/>
    </source>
</evidence>
<evidence type="ECO:0000256" key="5">
    <source>
        <dbReference type="ARBA" id="ARBA00022683"/>
    </source>
</evidence>
<keyword evidence="5" id="KW-0598">Phosphotransferase system</keyword>
<dbReference type="EMBL" id="AEDQ01000011">
    <property type="protein sequence ID" value="EFL44517.1"/>
    <property type="molecule type" value="Genomic_DNA"/>
</dbReference>
<keyword evidence="3" id="KW-0762">Sugar transport</keyword>
<dbReference type="PANTHER" id="PTHR45008">
    <property type="entry name" value="PTS SYSTEM GLUCOSE-SPECIFIC EIIA COMPONENT"/>
    <property type="match status" value="1"/>
</dbReference>
<sequence>MFSLFKKKSLEVYAPVKGVIMAMADVQDPVFAQNMMGEGIAIQYEEGDAYAPIEGTVASVIKPSYHAFGMQAASGLEVLVHVGLDTVTLGAGIFEPLVNQGDEAHMGDKLLTINKDALHQSGLTLTTPIVILSNDHIKHVEYCVVPGDKAVPGETLIMRCELR</sequence>
<dbReference type="PROSITE" id="PS00371">
    <property type="entry name" value="PTS_EIIA_TYPE_1_HIS"/>
    <property type="match status" value="1"/>
</dbReference>
<reference evidence="8 9" key="1">
    <citation type="submission" date="2010-08" db="EMBL/GenBank/DDBJ databases">
        <authorList>
            <person name="Durkin A.S."/>
            <person name="Madupu R."/>
            <person name="Torralba M."/>
            <person name="Gillis M."/>
            <person name="Methe B."/>
            <person name="Sutton G."/>
            <person name="Nelson K.E."/>
        </authorList>
    </citation>
    <scope>NUCLEOTIDE SEQUENCE [LARGE SCALE GENOMIC DNA]</scope>
    <source>
        <strain evidence="8 9">PB189-T1-4</strain>
    </source>
</reference>
<dbReference type="NCBIfam" id="TIGR00830">
    <property type="entry name" value="PTBA"/>
    <property type="match status" value="1"/>
</dbReference>
<dbReference type="Gene3D" id="2.70.70.10">
    <property type="entry name" value="Glucose Permease (Domain IIA)"/>
    <property type="match status" value="1"/>
</dbReference>
<evidence type="ECO:0000259" key="7">
    <source>
        <dbReference type="PROSITE" id="PS51093"/>
    </source>
</evidence>
<name>A0ABN0B1A0_9ACTN</name>
<evidence type="ECO:0000313" key="8">
    <source>
        <dbReference type="EMBL" id="EFL44517.1"/>
    </source>
</evidence>
<evidence type="ECO:0000256" key="6">
    <source>
        <dbReference type="ARBA" id="ARBA00022777"/>
    </source>
</evidence>
<dbReference type="Proteomes" id="UP000004431">
    <property type="component" value="Unassembled WGS sequence"/>
</dbReference>
<dbReference type="PROSITE" id="PS51093">
    <property type="entry name" value="PTS_EIIA_TYPE_1"/>
    <property type="match status" value="1"/>
</dbReference>
<comment type="subcellular location">
    <subcellularLocation>
        <location evidence="1">Cytoplasm</location>
    </subcellularLocation>
</comment>
<proteinExistence type="predicted"/>
<gene>
    <name evidence="8" type="primary">ptbA</name>
    <name evidence="8" type="ORF">HMPREF9248_0611</name>
</gene>
<evidence type="ECO:0000256" key="2">
    <source>
        <dbReference type="ARBA" id="ARBA00022448"/>
    </source>
</evidence>
<evidence type="ECO:0000256" key="3">
    <source>
        <dbReference type="ARBA" id="ARBA00022597"/>
    </source>
</evidence>
<dbReference type="PANTHER" id="PTHR45008:SF1">
    <property type="entry name" value="PTS SYSTEM GLUCOSE-SPECIFIC EIIA COMPONENT"/>
    <property type="match status" value="1"/>
</dbReference>
<dbReference type="Pfam" id="PF00358">
    <property type="entry name" value="PTS_EIIA_1"/>
    <property type="match status" value="1"/>
</dbReference>
<protein>
    <submittedName>
        <fullName evidence="8">PTS system, glucose subfamily, IIA component</fullName>
    </submittedName>
</protein>
<dbReference type="InterPro" id="IPR001127">
    <property type="entry name" value="PTS_EIIA_1_perm"/>
</dbReference>
<feature type="domain" description="PTS EIIA type-1" evidence="7">
    <location>
        <begin position="28"/>
        <end position="133"/>
    </location>
</feature>
<dbReference type="SUPFAM" id="SSF51261">
    <property type="entry name" value="Duplicated hybrid motif"/>
    <property type="match status" value="1"/>
</dbReference>
<evidence type="ECO:0000256" key="1">
    <source>
        <dbReference type="ARBA" id="ARBA00004496"/>
    </source>
</evidence>
<keyword evidence="6" id="KW-0418">Kinase</keyword>
<organism evidence="8 9">
    <name type="scientific">Fannyhessea vaginae PB189-T1-4</name>
    <dbReference type="NCBI Taxonomy" id="866774"/>
    <lineage>
        <taxon>Bacteria</taxon>
        <taxon>Bacillati</taxon>
        <taxon>Actinomycetota</taxon>
        <taxon>Coriobacteriia</taxon>
        <taxon>Coriobacteriales</taxon>
        <taxon>Atopobiaceae</taxon>
        <taxon>Fannyhessea</taxon>
    </lineage>
</organism>
<dbReference type="InterPro" id="IPR011055">
    <property type="entry name" value="Dup_hybrid_motif"/>
</dbReference>
<comment type="caution">
    <text evidence="8">The sequence shown here is derived from an EMBL/GenBank/DDBJ whole genome shotgun (WGS) entry which is preliminary data.</text>
</comment>